<protein>
    <submittedName>
        <fullName evidence="1">Uncharacterized protein</fullName>
    </submittedName>
</protein>
<dbReference type="Proteomes" id="UP000487757">
    <property type="component" value="Unassembled WGS sequence"/>
</dbReference>
<keyword evidence="2" id="KW-1185">Reference proteome</keyword>
<dbReference type="RefSeq" id="WP_154280552.1">
    <property type="nucleotide sequence ID" value="NZ_JBHUJQ010000001.1"/>
</dbReference>
<gene>
    <name evidence="1" type="ORF">GJU39_09505</name>
</gene>
<name>A0A7K0FXS4_9SPHI</name>
<dbReference type="EMBL" id="WKKH01000011">
    <property type="protein sequence ID" value="MRX76325.1"/>
    <property type="molecule type" value="Genomic_DNA"/>
</dbReference>
<proteinExistence type="predicted"/>
<sequence length="76" mass="9224">MVNTYKIQLDEITYKEIFEPFLHKNFLKLPVEARDNMVEVTIRRTCVLEYLQKKIISEIDNYEVMQSEMINKMNIH</sequence>
<accession>A0A7K0FXS4</accession>
<evidence type="ECO:0000313" key="1">
    <source>
        <dbReference type="EMBL" id="MRX76325.1"/>
    </source>
</evidence>
<evidence type="ECO:0000313" key="2">
    <source>
        <dbReference type="Proteomes" id="UP000487757"/>
    </source>
</evidence>
<organism evidence="1 2">
    <name type="scientific">Pedobacter petrophilus</name>
    <dbReference type="NCBI Taxonomy" id="1908241"/>
    <lineage>
        <taxon>Bacteria</taxon>
        <taxon>Pseudomonadati</taxon>
        <taxon>Bacteroidota</taxon>
        <taxon>Sphingobacteriia</taxon>
        <taxon>Sphingobacteriales</taxon>
        <taxon>Sphingobacteriaceae</taxon>
        <taxon>Pedobacter</taxon>
    </lineage>
</organism>
<dbReference type="AlphaFoldDB" id="A0A7K0FXS4"/>
<reference evidence="1 2" key="1">
    <citation type="submission" date="2019-11" db="EMBL/GenBank/DDBJ databases">
        <title>Pedobacter petrophilus genome.</title>
        <authorList>
            <person name="Feldbauer M.J."/>
            <person name="Newman J.D."/>
        </authorList>
    </citation>
    <scope>NUCLEOTIDE SEQUENCE [LARGE SCALE GENOMIC DNA]</scope>
    <source>
        <strain evidence="1 2">LMG 29686</strain>
    </source>
</reference>
<comment type="caution">
    <text evidence="1">The sequence shown here is derived from an EMBL/GenBank/DDBJ whole genome shotgun (WGS) entry which is preliminary data.</text>
</comment>